<proteinExistence type="predicted"/>
<dbReference type="InterPro" id="IPR046960">
    <property type="entry name" value="PPR_At4g14850-like_plant"/>
</dbReference>
<dbReference type="Pfam" id="PF01535">
    <property type="entry name" value="PPR"/>
    <property type="match status" value="3"/>
</dbReference>
<name>A0ABD1WV36_9LAMI</name>
<gene>
    <name evidence="3" type="ORF">Fot_07186</name>
</gene>
<keyword evidence="4" id="KW-1185">Reference proteome</keyword>
<evidence type="ECO:0000256" key="1">
    <source>
        <dbReference type="ARBA" id="ARBA00022737"/>
    </source>
</evidence>
<reference evidence="4" key="1">
    <citation type="submission" date="2024-07" db="EMBL/GenBank/DDBJ databases">
        <title>Two chromosome-level genome assemblies of Korean endemic species Abeliophyllum distichum and Forsythia ovata (Oleaceae).</title>
        <authorList>
            <person name="Jang H."/>
        </authorList>
    </citation>
    <scope>NUCLEOTIDE SEQUENCE [LARGE SCALE GENOMIC DNA]</scope>
</reference>
<dbReference type="EMBL" id="JBFOLJ010000002">
    <property type="protein sequence ID" value="KAL2553567.1"/>
    <property type="molecule type" value="Genomic_DNA"/>
</dbReference>
<sequence length="129" mass="13988">MAAYSRISDFREVLSLFREMEEVNVKPNESVLVSALTACAHIGALAQGLWIPSYAKRCKFDSNHILVTALVDMFSKCGCVGLALSVFEGITDKSSRAWNAIISGVAMNGDALKSLQLFDEMVLSGIQPT</sequence>
<comment type="caution">
    <text evidence="3">The sequence shown here is derived from an EMBL/GenBank/DDBJ whole genome shotgun (WGS) entry which is preliminary data.</text>
</comment>
<dbReference type="InterPro" id="IPR002885">
    <property type="entry name" value="PPR_rpt"/>
</dbReference>
<dbReference type="AlphaFoldDB" id="A0ABD1WV36"/>
<organism evidence="3 4">
    <name type="scientific">Forsythia ovata</name>
    <dbReference type="NCBI Taxonomy" id="205694"/>
    <lineage>
        <taxon>Eukaryota</taxon>
        <taxon>Viridiplantae</taxon>
        <taxon>Streptophyta</taxon>
        <taxon>Embryophyta</taxon>
        <taxon>Tracheophyta</taxon>
        <taxon>Spermatophyta</taxon>
        <taxon>Magnoliopsida</taxon>
        <taxon>eudicotyledons</taxon>
        <taxon>Gunneridae</taxon>
        <taxon>Pentapetalae</taxon>
        <taxon>asterids</taxon>
        <taxon>lamiids</taxon>
        <taxon>Lamiales</taxon>
        <taxon>Oleaceae</taxon>
        <taxon>Forsythieae</taxon>
        <taxon>Forsythia</taxon>
    </lineage>
</organism>
<keyword evidence="1" id="KW-0677">Repeat</keyword>
<dbReference type="InterPro" id="IPR011990">
    <property type="entry name" value="TPR-like_helical_dom_sf"/>
</dbReference>
<evidence type="ECO:0000313" key="4">
    <source>
        <dbReference type="Proteomes" id="UP001604277"/>
    </source>
</evidence>
<dbReference type="PROSITE" id="PS51375">
    <property type="entry name" value="PPR"/>
    <property type="match status" value="2"/>
</dbReference>
<evidence type="ECO:0000256" key="2">
    <source>
        <dbReference type="PROSITE-ProRule" id="PRU00708"/>
    </source>
</evidence>
<feature type="repeat" description="PPR" evidence="2">
    <location>
        <begin position="94"/>
        <end position="128"/>
    </location>
</feature>
<dbReference type="PANTHER" id="PTHR47926">
    <property type="entry name" value="PENTATRICOPEPTIDE REPEAT-CONTAINING PROTEIN"/>
    <property type="match status" value="1"/>
</dbReference>
<dbReference type="Gene3D" id="1.25.40.10">
    <property type="entry name" value="Tetratricopeptide repeat domain"/>
    <property type="match status" value="1"/>
</dbReference>
<accession>A0ABD1WV36</accession>
<dbReference type="Proteomes" id="UP001604277">
    <property type="component" value="Unassembled WGS sequence"/>
</dbReference>
<evidence type="ECO:0000313" key="3">
    <source>
        <dbReference type="EMBL" id="KAL2553567.1"/>
    </source>
</evidence>
<feature type="repeat" description="PPR" evidence="2">
    <location>
        <begin position="1"/>
        <end position="27"/>
    </location>
</feature>
<dbReference type="PANTHER" id="PTHR47926:SF436">
    <property type="entry name" value="PENTATRICOPEPTIDE REPEAT-CONTAINING PROTEIN ELI1, CHLOROPLASTIC-LIKE ISOFORM X2"/>
    <property type="match status" value="1"/>
</dbReference>
<dbReference type="NCBIfam" id="TIGR00756">
    <property type="entry name" value="PPR"/>
    <property type="match status" value="2"/>
</dbReference>
<protein>
    <submittedName>
        <fullName evidence="3">Pentatricopeptide repeat-containing protein</fullName>
    </submittedName>
</protein>